<proteinExistence type="inferred from homology"/>
<comment type="similarity">
    <text evidence="1">Belongs to the PITHD1 family.</text>
</comment>
<protein>
    <recommendedName>
        <fullName evidence="2">PITH domain-containing protein</fullName>
    </recommendedName>
</protein>
<dbReference type="SUPFAM" id="SSF49785">
    <property type="entry name" value="Galactose-binding domain-like"/>
    <property type="match status" value="1"/>
</dbReference>
<dbReference type="GO" id="GO:0005634">
    <property type="term" value="C:nucleus"/>
    <property type="evidence" value="ECO:0007669"/>
    <property type="project" value="TreeGrafter"/>
</dbReference>
<dbReference type="GO" id="GO:0005737">
    <property type="term" value="C:cytoplasm"/>
    <property type="evidence" value="ECO:0007669"/>
    <property type="project" value="UniProtKB-ARBA"/>
</dbReference>
<dbReference type="InterPro" id="IPR010400">
    <property type="entry name" value="PITH_dom"/>
</dbReference>
<dbReference type="PANTHER" id="PTHR12175">
    <property type="entry name" value="AD039 HT014 THIOREDOXIN FAMILY TRP26"/>
    <property type="match status" value="1"/>
</dbReference>
<dbReference type="InterPro" id="IPR008979">
    <property type="entry name" value="Galactose-bd-like_sf"/>
</dbReference>
<sequence length="206" mass="22697">MDSSETGDALQQSVASELVGTDSSSLYGIIDKNNVHGLNLEIPEQARDVIKSWDEREDTTKFADSGVDDQVEAYVNARFLLNGTLGRGELTPRRLRLYANRPSIVDFTDAESIQPQLDIQLSEAQIEATEYPLRVAAFANVTSLSLYFSDAVGTEQTRIFYIGFKGDTSNPRKDVRTKIDLPAANAADAPLVDRLKDKSASHNTVR</sequence>
<evidence type="ECO:0000259" key="2">
    <source>
        <dbReference type="PROSITE" id="PS51532"/>
    </source>
</evidence>
<dbReference type="AlphaFoldDB" id="A0AAV5AK89"/>
<accession>A0AAV5AK89</accession>
<dbReference type="PROSITE" id="PS51532">
    <property type="entry name" value="PITH"/>
    <property type="match status" value="1"/>
</dbReference>
<dbReference type="Gene3D" id="2.60.120.470">
    <property type="entry name" value="PITH domain"/>
    <property type="match status" value="1"/>
</dbReference>
<dbReference type="InterPro" id="IPR037047">
    <property type="entry name" value="PITH_dom_sf"/>
</dbReference>
<dbReference type="EMBL" id="BPWL01000010">
    <property type="protein sequence ID" value="GJJ15077.1"/>
    <property type="molecule type" value="Genomic_DNA"/>
</dbReference>
<keyword evidence="4" id="KW-1185">Reference proteome</keyword>
<dbReference type="Pfam" id="PF06201">
    <property type="entry name" value="PITH"/>
    <property type="match status" value="1"/>
</dbReference>
<evidence type="ECO:0000313" key="4">
    <source>
        <dbReference type="Proteomes" id="UP001050691"/>
    </source>
</evidence>
<reference evidence="3" key="1">
    <citation type="submission" date="2021-10" db="EMBL/GenBank/DDBJ databases">
        <title>De novo Genome Assembly of Clathrus columnatus (Basidiomycota, Fungi) Using Illumina and Nanopore Sequence Data.</title>
        <authorList>
            <person name="Ogiso-Tanaka E."/>
            <person name="Itagaki H."/>
            <person name="Hosoya T."/>
            <person name="Hosaka K."/>
        </authorList>
    </citation>
    <scope>NUCLEOTIDE SEQUENCE</scope>
    <source>
        <strain evidence="3">MO-923</strain>
    </source>
</reference>
<gene>
    <name evidence="3" type="ORF">Clacol_009352</name>
</gene>
<comment type="caution">
    <text evidence="3">The sequence shown here is derived from an EMBL/GenBank/DDBJ whole genome shotgun (WGS) entry which is preliminary data.</text>
</comment>
<organism evidence="3 4">
    <name type="scientific">Clathrus columnatus</name>
    <dbReference type="NCBI Taxonomy" id="1419009"/>
    <lineage>
        <taxon>Eukaryota</taxon>
        <taxon>Fungi</taxon>
        <taxon>Dikarya</taxon>
        <taxon>Basidiomycota</taxon>
        <taxon>Agaricomycotina</taxon>
        <taxon>Agaricomycetes</taxon>
        <taxon>Phallomycetidae</taxon>
        <taxon>Phallales</taxon>
        <taxon>Clathraceae</taxon>
        <taxon>Clathrus</taxon>
    </lineage>
</organism>
<dbReference type="InterPro" id="IPR045099">
    <property type="entry name" value="PITH1-like"/>
</dbReference>
<dbReference type="Proteomes" id="UP001050691">
    <property type="component" value="Unassembled WGS sequence"/>
</dbReference>
<evidence type="ECO:0000256" key="1">
    <source>
        <dbReference type="ARBA" id="ARBA00025788"/>
    </source>
</evidence>
<feature type="domain" description="PITH" evidence="2">
    <location>
        <begin position="15"/>
        <end position="184"/>
    </location>
</feature>
<evidence type="ECO:0000313" key="3">
    <source>
        <dbReference type="EMBL" id="GJJ15077.1"/>
    </source>
</evidence>
<name>A0AAV5AK89_9AGAM</name>
<dbReference type="PANTHER" id="PTHR12175:SF1">
    <property type="entry name" value="PITH DOMAIN-CONTAINING PROTEIN 1"/>
    <property type="match status" value="1"/>
</dbReference>